<evidence type="ECO:0000313" key="2">
    <source>
        <dbReference type="EMBL" id="CDW84486.1"/>
    </source>
</evidence>
<dbReference type="Gene3D" id="3.40.30.10">
    <property type="entry name" value="Glutaredoxin"/>
    <property type="match status" value="1"/>
</dbReference>
<dbReference type="InterPro" id="IPR013766">
    <property type="entry name" value="Thioredoxin_domain"/>
</dbReference>
<dbReference type="AlphaFoldDB" id="A0A078AR88"/>
<sequence>MQGQKDFGSLTDDEQLQKLKELSELLISNGLGHIKPKIFDQVVCPLKAPTIMRQTALLAEGSVVAEQKAAADKVKKEANQTILAGINPRTVQFEIECKLAVGTPMIDITEVIDINTEEEHTISHKPGQVILLDFWATWCPPCQAPMAHNQEMLEHNGAKWGDKVRIIGISIDQTVPPVLKHVKAKGWEKVEHFHRAGSSSSEDYGVKGVPHVVLIDTNGKIVYIGHPASRKLEQDIETLLKGEALKGVAGGEEDEEDEETAVFNDVDVTQLCQEVAKFKDAVEGLQKNEELKKASASLQRDFVVLVRETKFDNGKYLSKVENINVLVGGETAVEESKVHIQKFLDDFKGNFKSTWKVQKA</sequence>
<dbReference type="PANTHER" id="PTHR42852:SF13">
    <property type="entry name" value="PROTEIN DIPZ"/>
    <property type="match status" value="1"/>
</dbReference>
<protein>
    <recommendedName>
        <fullName evidence="1">Thioredoxin domain-containing protein</fullName>
    </recommendedName>
</protein>
<evidence type="ECO:0000313" key="3">
    <source>
        <dbReference type="Proteomes" id="UP000039865"/>
    </source>
</evidence>
<dbReference type="EMBL" id="CCKQ01012848">
    <property type="protein sequence ID" value="CDW84486.1"/>
    <property type="molecule type" value="Genomic_DNA"/>
</dbReference>
<dbReference type="InterPro" id="IPR012336">
    <property type="entry name" value="Thioredoxin-like_fold"/>
</dbReference>
<dbReference type="Proteomes" id="UP000039865">
    <property type="component" value="Unassembled WGS sequence"/>
</dbReference>
<dbReference type="InParanoid" id="A0A078AR88"/>
<dbReference type="SUPFAM" id="SSF52833">
    <property type="entry name" value="Thioredoxin-like"/>
    <property type="match status" value="1"/>
</dbReference>
<dbReference type="OrthoDB" id="312690at2759"/>
<organism evidence="2 3">
    <name type="scientific">Stylonychia lemnae</name>
    <name type="common">Ciliate</name>
    <dbReference type="NCBI Taxonomy" id="5949"/>
    <lineage>
        <taxon>Eukaryota</taxon>
        <taxon>Sar</taxon>
        <taxon>Alveolata</taxon>
        <taxon>Ciliophora</taxon>
        <taxon>Intramacronucleata</taxon>
        <taxon>Spirotrichea</taxon>
        <taxon>Stichotrichia</taxon>
        <taxon>Sporadotrichida</taxon>
        <taxon>Oxytrichidae</taxon>
        <taxon>Stylonychinae</taxon>
        <taxon>Stylonychia</taxon>
    </lineage>
</organism>
<name>A0A078AR88_STYLE</name>
<dbReference type="PANTHER" id="PTHR42852">
    <property type="entry name" value="THIOL:DISULFIDE INTERCHANGE PROTEIN DSBE"/>
    <property type="match status" value="1"/>
</dbReference>
<keyword evidence="3" id="KW-1185">Reference proteome</keyword>
<accession>A0A078AR88</accession>
<dbReference type="Pfam" id="PF13905">
    <property type="entry name" value="Thioredoxin_8"/>
    <property type="match status" value="1"/>
</dbReference>
<proteinExistence type="predicted"/>
<gene>
    <name evidence="2" type="primary">Contig8158.g411</name>
    <name evidence="2" type="ORF">STYLEM_13550</name>
</gene>
<dbReference type="CDD" id="cd02966">
    <property type="entry name" value="TlpA_like_family"/>
    <property type="match status" value="1"/>
</dbReference>
<feature type="domain" description="Thioredoxin" evidence="1">
    <location>
        <begin position="99"/>
        <end position="241"/>
    </location>
</feature>
<dbReference type="PROSITE" id="PS51352">
    <property type="entry name" value="THIOREDOXIN_2"/>
    <property type="match status" value="1"/>
</dbReference>
<dbReference type="InterPro" id="IPR050553">
    <property type="entry name" value="Thioredoxin_ResA/DsbE_sf"/>
</dbReference>
<evidence type="ECO:0000259" key="1">
    <source>
        <dbReference type="PROSITE" id="PS51352"/>
    </source>
</evidence>
<dbReference type="InterPro" id="IPR036249">
    <property type="entry name" value="Thioredoxin-like_sf"/>
</dbReference>
<reference evidence="2 3" key="1">
    <citation type="submission" date="2014-06" db="EMBL/GenBank/DDBJ databases">
        <authorList>
            <person name="Swart Estienne"/>
        </authorList>
    </citation>
    <scope>NUCLEOTIDE SEQUENCE [LARGE SCALE GENOMIC DNA]</scope>
    <source>
        <strain evidence="2 3">130c</strain>
    </source>
</reference>